<dbReference type="EMBL" id="FJNB01000001">
    <property type="protein sequence ID" value="CZQ80688.1"/>
    <property type="molecule type" value="Genomic_DNA"/>
</dbReference>
<dbReference type="AlphaFoldDB" id="A0A143Y8G0"/>
<protein>
    <submittedName>
        <fullName evidence="4">Addiction module antidote</fullName>
    </submittedName>
    <submittedName>
        <fullName evidence="3">Antidote-toxin recognition maze</fullName>
    </submittedName>
</protein>
<dbReference type="Gene3D" id="2.10.260.10">
    <property type="match status" value="1"/>
</dbReference>
<dbReference type="InterPro" id="IPR007159">
    <property type="entry name" value="SpoVT-AbrB_dom"/>
</dbReference>
<evidence type="ECO:0000256" key="1">
    <source>
        <dbReference type="PROSITE-ProRule" id="PRU01076"/>
    </source>
</evidence>
<dbReference type="Pfam" id="PF04014">
    <property type="entry name" value="MazE_antitoxin"/>
    <property type="match status" value="1"/>
</dbReference>
<dbReference type="SUPFAM" id="SSF89447">
    <property type="entry name" value="AbrB/MazE/MraZ-like"/>
    <property type="match status" value="1"/>
</dbReference>
<reference evidence="4 6" key="2">
    <citation type="submission" date="2016-10" db="EMBL/GenBank/DDBJ databases">
        <authorList>
            <person name="Varghese N."/>
            <person name="Submissions S."/>
        </authorList>
    </citation>
    <scope>NUCLEOTIDE SEQUENCE [LARGE SCALE GENOMIC DNA]</scope>
    <source>
        <strain evidence="4 6">DSM 22150</strain>
    </source>
</reference>
<evidence type="ECO:0000313" key="5">
    <source>
        <dbReference type="Proteomes" id="UP000076878"/>
    </source>
</evidence>
<keyword evidence="1" id="KW-0238">DNA-binding</keyword>
<dbReference type="NCBIfam" id="TIGR02609">
    <property type="entry name" value="doc_partner"/>
    <property type="match status" value="1"/>
</dbReference>
<reference evidence="3 5" key="1">
    <citation type="submission" date="2016-02" db="EMBL/GenBank/DDBJ databases">
        <authorList>
            <person name="Wen L."/>
            <person name="He K."/>
            <person name="Yang H."/>
        </authorList>
    </citation>
    <scope>NUCLEOTIDE SEQUENCE [LARGE SCALE GENOMIC DNA]</scope>
    <source>
        <strain evidence="3">Trichococcus_R210</strain>
    </source>
</reference>
<dbReference type="EMBL" id="FNYT01000001">
    <property type="protein sequence ID" value="SEI55331.1"/>
    <property type="molecule type" value="Genomic_DNA"/>
</dbReference>
<keyword evidence="6" id="KW-1185">Reference proteome</keyword>
<feature type="domain" description="SpoVT-AbrB" evidence="2">
    <location>
        <begin position="12"/>
        <end position="57"/>
    </location>
</feature>
<dbReference type="InterPro" id="IPR013432">
    <property type="entry name" value="Doc_partner"/>
</dbReference>
<evidence type="ECO:0000313" key="4">
    <source>
        <dbReference type="EMBL" id="SEI55331.1"/>
    </source>
</evidence>
<dbReference type="SMART" id="SM00966">
    <property type="entry name" value="SpoVT_AbrB"/>
    <property type="match status" value="1"/>
</dbReference>
<dbReference type="STRING" id="640938.TR210_75"/>
<dbReference type="GO" id="GO:0003677">
    <property type="term" value="F:DNA binding"/>
    <property type="evidence" value="ECO:0007669"/>
    <property type="project" value="UniProtKB-UniRule"/>
</dbReference>
<dbReference type="InterPro" id="IPR037914">
    <property type="entry name" value="SpoVT-AbrB_sf"/>
</dbReference>
<dbReference type="PROSITE" id="PS51740">
    <property type="entry name" value="SPOVT_ABRB"/>
    <property type="match status" value="1"/>
</dbReference>
<evidence type="ECO:0000259" key="2">
    <source>
        <dbReference type="PROSITE" id="PS51740"/>
    </source>
</evidence>
<sequence>MTLTKENKVIERKLRKVGNSLAVTIPMEVLQQIGLKEGDTLEFDTQGEKVTMKKKQEVITKSFMELVKGICDKNDEALKELVDK</sequence>
<dbReference type="Proteomes" id="UP000076878">
    <property type="component" value="Unassembled WGS sequence"/>
</dbReference>
<gene>
    <name evidence="4" type="ORF">SAMN05216375_101193</name>
    <name evidence="3" type="ORF">TR210_75</name>
</gene>
<accession>A0A143Y8G0</accession>
<organism evidence="3 5">
    <name type="scientific">Trichococcus ilyis</name>
    <dbReference type="NCBI Taxonomy" id="640938"/>
    <lineage>
        <taxon>Bacteria</taxon>
        <taxon>Bacillati</taxon>
        <taxon>Bacillota</taxon>
        <taxon>Bacilli</taxon>
        <taxon>Lactobacillales</taxon>
        <taxon>Carnobacteriaceae</taxon>
        <taxon>Trichococcus</taxon>
    </lineage>
</organism>
<name>A0A143Y8G0_9LACT</name>
<dbReference type="RefSeq" id="WP_068620432.1">
    <property type="nucleotide sequence ID" value="NZ_FJNB01000001.1"/>
</dbReference>
<evidence type="ECO:0000313" key="3">
    <source>
        <dbReference type="EMBL" id="CZQ80688.1"/>
    </source>
</evidence>
<dbReference type="OrthoDB" id="2189175at2"/>
<dbReference type="Proteomes" id="UP000199280">
    <property type="component" value="Unassembled WGS sequence"/>
</dbReference>
<proteinExistence type="predicted"/>
<evidence type="ECO:0000313" key="6">
    <source>
        <dbReference type="Proteomes" id="UP000199280"/>
    </source>
</evidence>